<keyword evidence="1" id="KW-0472">Membrane</keyword>
<keyword evidence="1" id="KW-0812">Transmembrane</keyword>
<proteinExistence type="predicted"/>
<dbReference type="RefSeq" id="WP_379684812.1">
    <property type="nucleotide sequence ID" value="NZ_JBHLYW010000008.1"/>
</dbReference>
<dbReference type="EMBL" id="JBHLYW010000008">
    <property type="protein sequence ID" value="MFC0077638.1"/>
    <property type="molecule type" value="Genomic_DNA"/>
</dbReference>
<organism evidence="2 3">
    <name type="scientific">Flavobacterium procerum</name>
    <dbReference type="NCBI Taxonomy" id="1455569"/>
    <lineage>
        <taxon>Bacteria</taxon>
        <taxon>Pseudomonadati</taxon>
        <taxon>Bacteroidota</taxon>
        <taxon>Flavobacteriia</taxon>
        <taxon>Flavobacteriales</taxon>
        <taxon>Flavobacteriaceae</taxon>
        <taxon>Flavobacterium</taxon>
    </lineage>
</organism>
<evidence type="ECO:0000313" key="3">
    <source>
        <dbReference type="Proteomes" id="UP001589734"/>
    </source>
</evidence>
<name>A0ABV6BRK9_9FLAO</name>
<feature type="transmembrane region" description="Helical" evidence="1">
    <location>
        <begin position="13"/>
        <end position="33"/>
    </location>
</feature>
<feature type="transmembrane region" description="Helical" evidence="1">
    <location>
        <begin position="54"/>
        <end position="82"/>
    </location>
</feature>
<gene>
    <name evidence="2" type="ORF">ACFFLS_11355</name>
</gene>
<comment type="caution">
    <text evidence="2">The sequence shown here is derived from an EMBL/GenBank/DDBJ whole genome shotgun (WGS) entry which is preliminary data.</text>
</comment>
<protein>
    <submittedName>
        <fullName evidence="2">Uncharacterized protein</fullName>
    </submittedName>
</protein>
<evidence type="ECO:0000256" key="1">
    <source>
        <dbReference type="SAM" id="Phobius"/>
    </source>
</evidence>
<reference evidence="2 3" key="1">
    <citation type="submission" date="2024-09" db="EMBL/GenBank/DDBJ databases">
        <authorList>
            <person name="Sun Q."/>
            <person name="Mori K."/>
        </authorList>
    </citation>
    <scope>NUCLEOTIDE SEQUENCE [LARGE SCALE GENOMIC DNA]</scope>
    <source>
        <strain evidence="2 3">CGMCC 1.12926</strain>
    </source>
</reference>
<evidence type="ECO:0000313" key="2">
    <source>
        <dbReference type="EMBL" id="MFC0077638.1"/>
    </source>
</evidence>
<accession>A0ABV6BRK9</accession>
<keyword evidence="1" id="KW-1133">Transmembrane helix</keyword>
<keyword evidence="3" id="KW-1185">Reference proteome</keyword>
<dbReference type="Proteomes" id="UP001589734">
    <property type="component" value="Unassembled WGS sequence"/>
</dbReference>
<sequence length="85" mass="9690">MIIALHGGLPVEMLYGLGGGFFVAVIYFIFAHYKMGRTEYYNEEFVYFPSIKKLGLYLVFLFVNSIIGYVVFLISAFIIMGLTQI</sequence>